<evidence type="ECO:0000313" key="2">
    <source>
        <dbReference type="Proteomes" id="UP000253099"/>
    </source>
</evidence>
<protein>
    <recommendedName>
        <fullName evidence="3">HTH arsR-type domain-containing protein</fullName>
    </recommendedName>
</protein>
<evidence type="ECO:0000313" key="1">
    <source>
        <dbReference type="EMBL" id="RBQ22692.1"/>
    </source>
</evidence>
<evidence type="ECO:0008006" key="3">
    <source>
        <dbReference type="Google" id="ProtNLM"/>
    </source>
</evidence>
<name>A0A366MB04_9EURY</name>
<gene>
    <name evidence="1" type="ORF">ALNOE001_16590</name>
</gene>
<dbReference type="SUPFAM" id="SSF46785">
    <property type="entry name" value="Winged helix' DNA-binding domain"/>
    <property type="match status" value="1"/>
</dbReference>
<reference evidence="1 2" key="1">
    <citation type="submission" date="2018-06" db="EMBL/GenBank/DDBJ databases">
        <title>Genomic insight into two independent archaeal endosymbiosis events.</title>
        <authorList>
            <person name="Lind A.E."/>
            <person name="Lewis W.H."/>
            <person name="Spang A."/>
            <person name="Guy L."/>
            <person name="Embley M.T."/>
            <person name="Ettema T.J.G."/>
        </authorList>
    </citation>
    <scope>NUCLEOTIDE SEQUENCE [LARGE SCALE GENOMIC DNA]</scope>
    <source>
        <strain evidence="1">NOE</strain>
    </source>
</reference>
<organism evidence="1 2">
    <name type="scientific">Candidatus Methanobinarius endosymbioticus</name>
    <dbReference type="NCBI Taxonomy" id="2006182"/>
    <lineage>
        <taxon>Archaea</taxon>
        <taxon>Methanobacteriati</taxon>
        <taxon>Methanobacteriota</taxon>
        <taxon>Methanomada group</taxon>
        <taxon>Methanobacteria</taxon>
        <taxon>Methanobacteriales</taxon>
        <taxon>Methanobacteriaceae</taxon>
        <taxon>Candidatus Methanobinarius</taxon>
    </lineage>
</organism>
<sequence>MTETSKSSEIGNLLGLKTNHVSANLKELKEMGIIQYLNEDKKKGRLYCITSRSKTILGLL</sequence>
<dbReference type="Gene3D" id="1.10.10.10">
    <property type="entry name" value="Winged helix-like DNA-binding domain superfamily/Winged helix DNA-binding domain"/>
    <property type="match status" value="1"/>
</dbReference>
<comment type="caution">
    <text evidence="1">The sequence shown here is derived from an EMBL/GenBank/DDBJ whole genome shotgun (WGS) entry which is preliminary data.</text>
</comment>
<accession>A0A366MB04</accession>
<dbReference type="EMBL" id="NIZT01000054">
    <property type="protein sequence ID" value="RBQ22692.1"/>
    <property type="molecule type" value="Genomic_DNA"/>
</dbReference>
<dbReference type="InterPro" id="IPR036390">
    <property type="entry name" value="WH_DNA-bd_sf"/>
</dbReference>
<dbReference type="InterPro" id="IPR036388">
    <property type="entry name" value="WH-like_DNA-bd_sf"/>
</dbReference>
<keyword evidence="2" id="KW-1185">Reference proteome</keyword>
<dbReference type="Proteomes" id="UP000253099">
    <property type="component" value="Unassembled WGS sequence"/>
</dbReference>
<proteinExistence type="predicted"/>
<dbReference type="AlphaFoldDB" id="A0A366MB04"/>